<dbReference type="Proteomes" id="UP000076858">
    <property type="component" value="Unassembled WGS sequence"/>
</dbReference>
<dbReference type="FunFam" id="3.10.450.700:FF:000004">
    <property type="entry name" value="Transcriptional activator protein Pur-alpha"/>
    <property type="match status" value="1"/>
</dbReference>
<feature type="compositionally biased region" description="Basic and acidic residues" evidence="3">
    <location>
        <begin position="55"/>
        <end position="66"/>
    </location>
</feature>
<keyword evidence="2" id="KW-0238">DNA-binding</keyword>
<protein>
    <submittedName>
        <fullName evidence="4">Purine-rich binding protein-alpha</fullName>
    </submittedName>
</protein>
<dbReference type="GO" id="GO:0000981">
    <property type="term" value="F:DNA-binding transcription factor activity, RNA polymerase II-specific"/>
    <property type="evidence" value="ECO:0007669"/>
    <property type="project" value="TreeGrafter"/>
</dbReference>
<dbReference type="OrthoDB" id="523901at2759"/>
<keyword evidence="5" id="KW-1185">Reference proteome</keyword>
<dbReference type="SMART" id="SM00712">
    <property type="entry name" value="PUR"/>
    <property type="match status" value="3"/>
</dbReference>
<dbReference type="PANTHER" id="PTHR12611">
    <property type="entry name" value="PUR-TRANSCRIPTIONAL ACTIVATOR"/>
    <property type="match status" value="1"/>
</dbReference>
<dbReference type="GO" id="GO:0032422">
    <property type="term" value="F:purine-rich negative regulatory element binding"/>
    <property type="evidence" value="ECO:0007669"/>
    <property type="project" value="InterPro"/>
</dbReference>
<gene>
    <name evidence="4" type="ORF">APZ42_030652</name>
</gene>
<proteinExistence type="inferred from homology"/>
<evidence type="ECO:0000313" key="4">
    <source>
        <dbReference type="EMBL" id="KZS06161.1"/>
    </source>
</evidence>
<evidence type="ECO:0000256" key="3">
    <source>
        <dbReference type="SAM" id="MobiDB-lite"/>
    </source>
</evidence>
<evidence type="ECO:0000313" key="5">
    <source>
        <dbReference type="Proteomes" id="UP000076858"/>
    </source>
</evidence>
<dbReference type="Pfam" id="PF04845">
    <property type="entry name" value="PurA"/>
    <property type="match status" value="1"/>
</dbReference>
<evidence type="ECO:0000256" key="2">
    <source>
        <dbReference type="ARBA" id="ARBA00023125"/>
    </source>
</evidence>
<dbReference type="GO" id="GO:0005634">
    <property type="term" value="C:nucleus"/>
    <property type="evidence" value="ECO:0007669"/>
    <property type="project" value="TreeGrafter"/>
</dbReference>
<reference evidence="4 5" key="1">
    <citation type="submission" date="2016-03" db="EMBL/GenBank/DDBJ databases">
        <title>EvidentialGene: Evidence-directed Construction of Genes on Genomes.</title>
        <authorList>
            <person name="Gilbert D.G."/>
            <person name="Choi J.-H."/>
            <person name="Mockaitis K."/>
            <person name="Colbourne J."/>
            <person name="Pfrender M."/>
        </authorList>
    </citation>
    <scope>NUCLEOTIDE SEQUENCE [LARGE SCALE GENOMIC DNA]</scope>
    <source>
        <strain evidence="4 5">Xinb3</strain>
        <tissue evidence="4">Complete organism</tissue>
    </source>
</reference>
<dbReference type="Gene3D" id="3.30.2450.30">
    <property type="match status" value="1"/>
</dbReference>
<feature type="compositionally biased region" description="Gly residues" evidence="3">
    <location>
        <begin position="39"/>
        <end position="53"/>
    </location>
</feature>
<accession>A0A164NQU4</accession>
<organism evidence="4 5">
    <name type="scientific">Daphnia magna</name>
    <dbReference type="NCBI Taxonomy" id="35525"/>
    <lineage>
        <taxon>Eukaryota</taxon>
        <taxon>Metazoa</taxon>
        <taxon>Ecdysozoa</taxon>
        <taxon>Arthropoda</taxon>
        <taxon>Crustacea</taxon>
        <taxon>Branchiopoda</taxon>
        <taxon>Diplostraca</taxon>
        <taxon>Cladocera</taxon>
        <taxon>Anomopoda</taxon>
        <taxon>Daphniidae</taxon>
        <taxon>Daphnia</taxon>
    </lineage>
</organism>
<dbReference type="Gene3D" id="3.10.450.700">
    <property type="match status" value="1"/>
</dbReference>
<sequence length="355" mass="38041">MFGGSDSSDGGGDFDRDAYHQQHHHRHQRSSRTDQRPTAGGGGSGGGGGGGNVGRDYHPPPRETRHFRSGGGGGGSGGADSDISGLGSDLAGPGQPGEQELASKMLQIQSKRFYLDVKQNRRGRFIKVAEIGADGRRSQIFLALSTAAEFRGHLSSFSDFYASLGSPPNPDNLPEDGKLKSEMMTKDNRRYYLDLKENSRGRFLRVSQTIARGGPRSQIAIPAQGMIEFRDALTDLLEEFGTDDGGFKGELPEGRHLRVENKNFYFDIGQNNRGIYMRISEVKTNYRTAVTIPEKSWSRFRDIFSDYVDKMKDGGSNGGGGGSSVGGAGATAVTPISSAVAADSSPGPSSVSHKK</sequence>
<comment type="similarity">
    <text evidence="1">Belongs to the PUR DNA-binding protein family.</text>
</comment>
<dbReference type="EMBL" id="LRGB01002849">
    <property type="protein sequence ID" value="KZS06161.1"/>
    <property type="molecule type" value="Genomic_DNA"/>
</dbReference>
<feature type="compositionally biased region" description="Low complexity" evidence="3">
    <location>
        <begin position="79"/>
        <end position="92"/>
    </location>
</feature>
<dbReference type="GO" id="GO:0000977">
    <property type="term" value="F:RNA polymerase II transcription regulatory region sequence-specific DNA binding"/>
    <property type="evidence" value="ECO:0007669"/>
    <property type="project" value="InterPro"/>
</dbReference>
<dbReference type="STRING" id="35525.A0A164NQU4"/>
<dbReference type="InterPro" id="IPR006628">
    <property type="entry name" value="PUR-bd_fam"/>
</dbReference>
<evidence type="ECO:0000256" key="1">
    <source>
        <dbReference type="ARBA" id="ARBA00009251"/>
    </source>
</evidence>
<comment type="caution">
    <text evidence="4">The sequence shown here is derived from an EMBL/GenBank/DDBJ whole genome shotgun (WGS) entry which is preliminary data.</text>
</comment>
<dbReference type="AlphaFoldDB" id="A0A164NQU4"/>
<dbReference type="FunFam" id="3.30.2450.30:FF:000001">
    <property type="entry name" value="Purine-rich element binding protein A"/>
    <property type="match status" value="1"/>
</dbReference>
<feature type="compositionally biased region" description="Gly residues" evidence="3">
    <location>
        <begin position="69"/>
        <end position="78"/>
    </location>
</feature>
<feature type="compositionally biased region" description="Basic residues" evidence="3">
    <location>
        <begin position="21"/>
        <end position="30"/>
    </location>
</feature>
<feature type="region of interest" description="Disordered" evidence="3">
    <location>
        <begin position="1"/>
        <end position="98"/>
    </location>
</feature>
<name>A0A164NQU4_9CRUS</name>
<dbReference type="PANTHER" id="PTHR12611:SF0">
    <property type="entry name" value="PURINE-RICH BINDING PROTEIN-ALPHA, ISOFORM B"/>
    <property type="match status" value="1"/>
</dbReference>